<dbReference type="EMBL" id="CP033923">
    <property type="protein sequence ID" value="AZA90579.1"/>
    <property type="molecule type" value="Genomic_DNA"/>
</dbReference>
<dbReference type="KEGG" id="cnk:EG343_08065"/>
<dbReference type="PROSITE" id="PS51257">
    <property type="entry name" value="PROKAR_LIPOPROTEIN"/>
    <property type="match status" value="1"/>
</dbReference>
<evidence type="ECO:0000313" key="2">
    <source>
        <dbReference type="Proteomes" id="UP000278288"/>
    </source>
</evidence>
<gene>
    <name evidence="1" type="ORF">EG343_08065</name>
</gene>
<dbReference type="Proteomes" id="UP000278288">
    <property type="component" value="Chromosome"/>
</dbReference>
<dbReference type="RefSeq" id="WP_123857303.1">
    <property type="nucleotide sequence ID" value="NZ_CP033923.1"/>
</dbReference>
<sequence>MLKILSFLWIAVYIMTACNCAKGKNDASKKDDGIISKIYHKSGSNDTDTLWVSQNDSTVFRQEEVMIKHPDSYPKLTVRYNLINPKNNAYYFIYNDKQQLIEEGKYTAQYMYEGITYNDGNFYNLKSYSYKKNGKLRTKHYQEDGRNFKTEFFNNDGQLTEIKYFNKKSSDIEKVEIYKKGELKETRIYKGFNNYDTVKAGE</sequence>
<proteinExistence type="predicted"/>
<protein>
    <submittedName>
        <fullName evidence="1">Uncharacterized protein</fullName>
    </submittedName>
</protein>
<keyword evidence="2" id="KW-1185">Reference proteome</keyword>
<evidence type="ECO:0000313" key="1">
    <source>
        <dbReference type="EMBL" id="AZA90579.1"/>
    </source>
</evidence>
<dbReference type="AlphaFoldDB" id="A0AAD0YL97"/>
<name>A0AAD0YL97_CHRNA</name>
<accession>A0AAD0YL97</accession>
<dbReference type="Gene3D" id="3.90.930.1">
    <property type="match status" value="1"/>
</dbReference>
<reference evidence="1 2" key="1">
    <citation type="submission" date="2018-11" db="EMBL/GenBank/DDBJ databases">
        <title>Proposal to divide the Flavobacteriaceae and reorganize its genera based on Amino Acid Identity values calculated from whole genome sequences.</title>
        <authorList>
            <person name="Nicholson A.C."/>
            <person name="Gulvik C.A."/>
            <person name="Whitney A.M."/>
            <person name="Humrighouse B.W."/>
            <person name="Bell M."/>
            <person name="Holmes B."/>
            <person name="Steigerwalt A.G."/>
            <person name="Villarma A."/>
            <person name="Sheth M."/>
            <person name="Batra D."/>
            <person name="Pryor J."/>
            <person name="Bernardet J.-F."/>
            <person name="Hugo C."/>
            <person name="Kampfer P."/>
            <person name="Newman J."/>
            <person name="McQuiston J.R."/>
        </authorList>
    </citation>
    <scope>NUCLEOTIDE SEQUENCE [LARGE SCALE GENOMIC DNA]</scope>
    <source>
        <strain evidence="1 2">G0041</strain>
    </source>
</reference>
<organism evidence="1 2">
    <name type="scientific">Chryseobacterium nakagawai</name>
    <dbReference type="NCBI Taxonomy" id="1241982"/>
    <lineage>
        <taxon>Bacteria</taxon>
        <taxon>Pseudomonadati</taxon>
        <taxon>Bacteroidota</taxon>
        <taxon>Flavobacteriia</taxon>
        <taxon>Flavobacteriales</taxon>
        <taxon>Weeksellaceae</taxon>
        <taxon>Chryseobacterium group</taxon>
        <taxon>Chryseobacterium</taxon>
    </lineage>
</organism>